<protein>
    <submittedName>
        <fullName evidence="2">N-acetyl neuraminic (Sialic) acid synthetase</fullName>
    </submittedName>
</protein>
<dbReference type="GO" id="GO:0047444">
    <property type="term" value="F:N-acylneuraminate-9-phosphate synthase activity"/>
    <property type="evidence" value="ECO:0007669"/>
    <property type="project" value="TreeGrafter"/>
</dbReference>
<dbReference type="SUPFAM" id="SSF51569">
    <property type="entry name" value="Aldolase"/>
    <property type="match status" value="1"/>
</dbReference>
<evidence type="ECO:0000313" key="2">
    <source>
        <dbReference type="EMBL" id="TGN20761.1"/>
    </source>
</evidence>
<reference evidence="2" key="1">
    <citation type="journal article" date="2019" name="PLoS Negl. Trop. Dis.">
        <title>Revisiting the worldwide diversity of Leptospira species in the environment.</title>
        <authorList>
            <person name="Vincent A.T."/>
            <person name="Schiettekatte O."/>
            <person name="Bourhy P."/>
            <person name="Veyrier F.J."/>
            <person name="Picardeau M."/>
        </authorList>
    </citation>
    <scope>NUCLEOTIDE SEQUENCE [LARGE SCALE GENOMIC DNA]</scope>
    <source>
        <strain evidence="2">201300427</strain>
    </source>
</reference>
<dbReference type="AlphaFoldDB" id="A0A4R9M458"/>
<dbReference type="Gene3D" id="3.20.20.70">
    <property type="entry name" value="Aldolase class I"/>
    <property type="match status" value="1"/>
</dbReference>
<keyword evidence="3" id="KW-1185">Reference proteome</keyword>
<proteinExistence type="predicted"/>
<dbReference type="GO" id="GO:0016051">
    <property type="term" value="P:carbohydrate biosynthetic process"/>
    <property type="evidence" value="ECO:0007669"/>
    <property type="project" value="InterPro"/>
</dbReference>
<feature type="domain" description="PseI/NeuA/B-like" evidence="1">
    <location>
        <begin position="37"/>
        <end position="261"/>
    </location>
</feature>
<dbReference type="Pfam" id="PF03102">
    <property type="entry name" value="NeuB"/>
    <property type="match status" value="1"/>
</dbReference>
<dbReference type="InterPro" id="IPR051690">
    <property type="entry name" value="PseI-like"/>
</dbReference>
<dbReference type="OrthoDB" id="9814210at2"/>
<accession>A0A4R9M458</accession>
<dbReference type="InterPro" id="IPR013785">
    <property type="entry name" value="Aldolase_TIM"/>
</dbReference>
<sequence length="329" mass="36748">MDFILGKKTITRSSRPYLIAEIGLNHNNDSEIGKRTIQAAKKAGADAVKFQSYITEDFVNEKDKDAKFLFDIFKQYELSESKHREFQKTAEAEGLDFFSTPLCLKSVDLLVSLKVPVLKIASGDIVNYPLLEKAISTKLPLIVSTGAALPEEVVRTLSLFRTNGTNLSLLHCVSLYPTPAEKVNLNSIPFYLDTTPYVVGFSDHSAGPLAPSIAVGMGASLIEKHFTLDKNLDGPDHSISVDPEGLKQVSEQIHQAYDMRGVYGKNTHQEELNGWFWGRRSLYKKEGQLIAMRPALHTKDSCYAEAWDYSKIKDPSLFSEDGPIRNSWK</sequence>
<dbReference type="InterPro" id="IPR013132">
    <property type="entry name" value="PseI/NeuA/B-like_N"/>
</dbReference>
<evidence type="ECO:0000313" key="3">
    <source>
        <dbReference type="Proteomes" id="UP000298058"/>
    </source>
</evidence>
<evidence type="ECO:0000259" key="1">
    <source>
        <dbReference type="Pfam" id="PF03102"/>
    </source>
</evidence>
<organism evidence="2 3">
    <name type="scientific">Leptospira idonii</name>
    <dbReference type="NCBI Taxonomy" id="1193500"/>
    <lineage>
        <taxon>Bacteria</taxon>
        <taxon>Pseudomonadati</taxon>
        <taxon>Spirochaetota</taxon>
        <taxon>Spirochaetia</taxon>
        <taxon>Leptospirales</taxon>
        <taxon>Leptospiraceae</taxon>
        <taxon>Leptospira</taxon>
    </lineage>
</organism>
<name>A0A4R9M458_9LEPT</name>
<dbReference type="Proteomes" id="UP000298058">
    <property type="component" value="Unassembled WGS sequence"/>
</dbReference>
<dbReference type="RefSeq" id="WP_135758976.1">
    <property type="nucleotide sequence ID" value="NZ_RQHW01000008.1"/>
</dbReference>
<dbReference type="PANTHER" id="PTHR42966">
    <property type="entry name" value="N-ACETYLNEURAMINATE SYNTHASE"/>
    <property type="match status" value="1"/>
</dbReference>
<comment type="caution">
    <text evidence="2">The sequence shown here is derived from an EMBL/GenBank/DDBJ whole genome shotgun (WGS) entry which is preliminary data.</text>
</comment>
<dbReference type="EMBL" id="RQHW01000008">
    <property type="protein sequence ID" value="TGN20761.1"/>
    <property type="molecule type" value="Genomic_DNA"/>
</dbReference>
<gene>
    <name evidence="2" type="ORF">EHS15_02570</name>
</gene>
<dbReference type="PANTHER" id="PTHR42966:SF1">
    <property type="entry name" value="SIALIC ACID SYNTHASE"/>
    <property type="match status" value="1"/>
</dbReference>